<dbReference type="AlphaFoldDB" id="A0A382P2J1"/>
<evidence type="ECO:0000313" key="2">
    <source>
        <dbReference type="EMBL" id="SVC67609.1"/>
    </source>
</evidence>
<dbReference type="EMBL" id="UINC01104457">
    <property type="protein sequence ID" value="SVC67609.1"/>
    <property type="molecule type" value="Genomic_DNA"/>
</dbReference>
<proteinExistence type="predicted"/>
<gene>
    <name evidence="2" type="ORF">METZ01_LOCUS320463</name>
</gene>
<accession>A0A382P2J1</accession>
<name>A0A382P2J1_9ZZZZ</name>
<feature type="non-terminal residue" evidence="2">
    <location>
        <position position="236"/>
    </location>
</feature>
<evidence type="ECO:0000256" key="1">
    <source>
        <dbReference type="SAM" id="Phobius"/>
    </source>
</evidence>
<feature type="transmembrane region" description="Helical" evidence="1">
    <location>
        <begin position="20"/>
        <end position="50"/>
    </location>
</feature>
<organism evidence="2">
    <name type="scientific">marine metagenome</name>
    <dbReference type="NCBI Taxonomy" id="408172"/>
    <lineage>
        <taxon>unclassified sequences</taxon>
        <taxon>metagenomes</taxon>
        <taxon>ecological metagenomes</taxon>
    </lineage>
</organism>
<protein>
    <recommendedName>
        <fullName evidence="3">Polysaccharide chain length determinant N-terminal domain-containing protein</fullName>
    </recommendedName>
</protein>
<evidence type="ECO:0008006" key="3">
    <source>
        <dbReference type="Google" id="ProtNLM"/>
    </source>
</evidence>
<keyword evidence="1" id="KW-0812">Transmembrane</keyword>
<reference evidence="2" key="1">
    <citation type="submission" date="2018-05" db="EMBL/GenBank/DDBJ databases">
        <authorList>
            <person name="Lanie J.A."/>
            <person name="Ng W.-L."/>
            <person name="Kazmierczak K.M."/>
            <person name="Andrzejewski T.M."/>
            <person name="Davidsen T.M."/>
            <person name="Wayne K.J."/>
            <person name="Tettelin H."/>
            <person name="Glass J.I."/>
            <person name="Rusch D."/>
            <person name="Podicherti R."/>
            <person name="Tsui H.-C.T."/>
            <person name="Winkler M.E."/>
        </authorList>
    </citation>
    <scope>NUCLEOTIDE SEQUENCE</scope>
</reference>
<sequence length="236" mass="26418">MTQNHSYNTIQKDPKSGLSILWLVTLVLQRLPFVSWTILGVVFTSSIITFRTSEYRSSSMFMAESESSTSNAGFGAIAQTFGVPGAGALLGNNSNPPQFYTAVLGSYEFLSDIAQTEYPNPDTSEDSAGPKAISPIDHFTDPELELSERVSRTVDELRDRLSTDIDPFSNIVTIEVTSQWKWLSESINRSMLELLNETNVRKRGTKANLERIFIESRQAEAQRDLEQAEDLLAEFY</sequence>
<keyword evidence="1" id="KW-1133">Transmembrane helix</keyword>
<keyword evidence="1" id="KW-0472">Membrane</keyword>